<dbReference type="Pfam" id="PF03097">
    <property type="entry name" value="BRO1"/>
    <property type="match status" value="1"/>
</dbReference>
<sequence length="1025" mass="116298">MDTLPKLPMLLFELKSVHCGTEFGPVLRKKIRECYEEDPSSFSKEIKEIETLRNKAAKISRDVNGCSLLKHYYSQLCMLQNRFKGLKESDLEFSWIDIYKGNVVTGNIELELDAIMYNIGALHGELGAIDIRSRAESMKVACTHFQCAAWAFEQLKENSSGFKSKDISRDIVSFIYQIMLAQAQECILEKSILDNRKASIIAKVAAQVIEYCNSALLVLLQAAANTEAESIVDIVGSRLYKEWKKFIEFKISYYSAICSFYMGNFCEEQQKMGERVAWYISADEKLCDASKQAKSIDRSEVDDALKFLSEMITSKLNTAKKENDFVYHESVPTSDKLTAVKGASLVKGIGFSVSDKDVSGNDIFIRLVPIEAHELASVYSEKKDNIIRDISSRVQDKNEDLAAFMSSLQLDRDTLRPSSSPFVPDELIEICAAMSVKQNILSETKVSFRKLEELCNDVEKNIKEARKLISDEEQKEKEHQERFGKRAPSMIIMELSKELAKHEETHKRAMQSNENLKISLEHNSDDINLLCTCSAKELDNLLPQVSKVPFDEQNLQQIDKLLAKVDEMKEQRFTLEEQLRSMIQKDDIIKKILSHPKDEIKDVFGLELKKYDNHIHLLNQNLEAQENILNALTKENAKYVKTRKALLDNEKNRQSRIEQLINSYETFHQVISNIEKGNEFYSKFDTIVARLLARVRSVTRVQEEERMQFVDVHTRKNRFNQTQPTNTALISQISSAPKLKDFLPYMNTSKTQPSVTRTIQTNEVYTADTQNIAYIATPGNESNIYHSSTFNEASSNSTAPIGNVYYSQPQSVTSLDSKPLHSAQSTDYGCNFQQQSHFAQQGYQNYYNPAMYAEQYTVSGQQYNYAGNNYNQAASVVQQVSDQASQEQVATSAYFPQSTNNAYDYSNAMYTQNTNPASGPTMSYVSSLYSAKPENNNYGARYETMYSTIQPTNNTSYSHNYVTSDMHNTVSVTPTTVTEQNGHSNAGNKVEMQQETVPGVDCSPVQIKTTSDPNNLLSQFDPLWS</sequence>
<keyword evidence="8" id="KW-0675">Receptor</keyword>
<dbReference type="PANTHER" id="PTHR23030">
    <property type="entry name" value="PCD6 INTERACTING PROTEIN-RELATED"/>
    <property type="match status" value="1"/>
</dbReference>
<dbReference type="Gene3D" id="1.20.120.560">
    <property type="entry name" value="alix/aip1 in complex with the ypdl late domain"/>
    <property type="match status" value="1"/>
</dbReference>
<dbReference type="STRING" id="299467.A0A443STV7"/>
<proteinExistence type="predicted"/>
<gene>
    <name evidence="8" type="ORF">B4U80_10313</name>
</gene>
<dbReference type="VEuPathDB" id="VectorBase:LDEU001105"/>
<reference evidence="8 9" key="1">
    <citation type="journal article" date="2018" name="Gigascience">
        <title>Genomes of trombidid mites reveal novel predicted allergens and laterally-transferred genes associated with secondary metabolism.</title>
        <authorList>
            <person name="Dong X."/>
            <person name="Chaisiri K."/>
            <person name="Xia D."/>
            <person name="Armstrong S.D."/>
            <person name="Fang Y."/>
            <person name="Donnelly M.J."/>
            <person name="Kadowaki T."/>
            <person name="McGarry J.W."/>
            <person name="Darby A.C."/>
            <person name="Makepeace B.L."/>
        </authorList>
    </citation>
    <scope>NUCLEOTIDE SEQUENCE [LARGE SCALE GENOMIC DNA]</scope>
    <source>
        <strain evidence="8">UoL-UT</strain>
    </source>
</reference>
<keyword evidence="9" id="KW-1185">Reference proteome</keyword>
<feature type="region of interest" description="Disordered" evidence="6">
    <location>
        <begin position="995"/>
        <end position="1025"/>
    </location>
</feature>
<evidence type="ECO:0000256" key="4">
    <source>
        <dbReference type="ARBA" id="ARBA00022753"/>
    </source>
</evidence>
<dbReference type="Gene3D" id="1.20.140.50">
    <property type="entry name" value="alix/aip1 like domains"/>
    <property type="match status" value="1"/>
</dbReference>
<evidence type="ECO:0000256" key="2">
    <source>
        <dbReference type="ARBA" id="ARBA00004496"/>
    </source>
</evidence>
<accession>A0A443STV7</accession>
<dbReference type="PANTHER" id="PTHR23030:SF30">
    <property type="entry name" value="TYROSINE-PROTEIN PHOSPHATASE NON-RECEPTOR TYPE 23"/>
    <property type="match status" value="1"/>
</dbReference>
<feature type="coiled-coil region" evidence="5">
    <location>
        <begin position="448"/>
        <end position="519"/>
    </location>
</feature>
<keyword evidence="5" id="KW-0175">Coiled coil</keyword>
<organism evidence="8 9">
    <name type="scientific">Leptotrombidium deliense</name>
    <dbReference type="NCBI Taxonomy" id="299467"/>
    <lineage>
        <taxon>Eukaryota</taxon>
        <taxon>Metazoa</taxon>
        <taxon>Ecdysozoa</taxon>
        <taxon>Arthropoda</taxon>
        <taxon>Chelicerata</taxon>
        <taxon>Arachnida</taxon>
        <taxon>Acari</taxon>
        <taxon>Acariformes</taxon>
        <taxon>Trombidiformes</taxon>
        <taxon>Prostigmata</taxon>
        <taxon>Anystina</taxon>
        <taxon>Parasitengona</taxon>
        <taxon>Trombiculoidea</taxon>
        <taxon>Trombiculidae</taxon>
        <taxon>Leptotrombidium</taxon>
    </lineage>
</organism>
<dbReference type="SMART" id="SM01041">
    <property type="entry name" value="BRO1"/>
    <property type="match status" value="1"/>
</dbReference>
<dbReference type="InterPro" id="IPR038499">
    <property type="entry name" value="BRO1_sf"/>
</dbReference>
<evidence type="ECO:0000256" key="3">
    <source>
        <dbReference type="ARBA" id="ARBA00022490"/>
    </source>
</evidence>
<dbReference type="InterPro" id="IPR004328">
    <property type="entry name" value="BRO1_dom"/>
</dbReference>
<evidence type="ECO:0000256" key="5">
    <source>
        <dbReference type="SAM" id="Coils"/>
    </source>
</evidence>
<dbReference type="Pfam" id="PF13949">
    <property type="entry name" value="ALIX_LYPXL_bnd"/>
    <property type="match status" value="1"/>
</dbReference>
<evidence type="ECO:0000256" key="6">
    <source>
        <dbReference type="SAM" id="MobiDB-lite"/>
    </source>
</evidence>
<dbReference type="GO" id="GO:0005768">
    <property type="term" value="C:endosome"/>
    <property type="evidence" value="ECO:0007669"/>
    <property type="project" value="UniProtKB-SubCell"/>
</dbReference>
<dbReference type="GO" id="GO:0043328">
    <property type="term" value="P:protein transport to vacuole involved in ubiquitin-dependent protein catabolic process via the multivesicular body sorting pathway"/>
    <property type="evidence" value="ECO:0007669"/>
    <property type="project" value="TreeGrafter"/>
</dbReference>
<feature type="coiled-coil region" evidence="5">
    <location>
        <begin position="551"/>
        <end position="649"/>
    </location>
</feature>
<dbReference type="Gene3D" id="1.25.40.280">
    <property type="entry name" value="alix/aip1 like domains"/>
    <property type="match status" value="1"/>
</dbReference>
<dbReference type="InterPro" id="IPR025304">
    <property type="entry name" value="ALIX_V_dom"/>
</dbReference>
<dbReference type="OrthoDB" id="10266451at2759"/>
<keyword evidence="4" id="KW-0967">Endosome</keyword>
<evidence type="ECO:0000259" key="7">
    <source>
        <dbReference type="PROSITE" id="PS51180"/>
    </source>
</evidence>
<dbReference type="GO" id="GO:0032456">
    <property type="term" value="P:endocytic recycling"/>
    <property type="evidence" value="ECO:0007669"/>
    <property type="project" value="TreeGrafter"/>
</dbReference>
<dbReference type="PROSITE" id="PS51180">
    <property type="entry name" value="BRO1"/>
    <property type="match status" value="1"/>
</dbReference>
<keyword evidence="3" id="KW-0963">Cytoplasm</keyword>
<evidence type="ECO:0000313" key="9">
    <source>
        <dbReference type="Proteomes" id="UP000288716"/>
    </source>
</evidence>
<evidence type="ECO:0000313" key="8">
    <source>
        <dbReference type="EMBL" id="RWS30934.1"/>
    </source>
</evidence>
<comment type="caution">
    <text evidence="8">The sequence shown here is derived from an EMBL/GenBank/DDBJ whole genome shotgun (WGS) entry which is preliminary data.</text>
</comment>
<feature type="compositionally biased region" description="Polar residues" evidence="6">
    <location>
        <begin position="1006"/>
        <end position="1018"/>
    </location>
</feature>
<protein>
    <submittedName>
        <fullName evidence="8">Tyrosine-protein phosphatase non-receptor-like protein 2</fullName>
    </submittedName>
</protein>
<evidence type="ECO:0000256" key="1">
    <source>
        <dbReference type="ARBA" id="ARBA00004177"/>
    </source>
</evidence>
<dbReference type="EMBL" id="NCKV01000326">
    <property type="protein sequence ID" value="RWS30934.1"/>
    <property type="molecule type" value="Genomic_DNA"/>
</dbReference>
<dbReference type="AlphaFoldDB" id="A0A443STV7"/>
<name>A0A443STV7_9ACAR</name>
<feature type="domain" description="BRO1" evidence="7">
    <location>
        <begin position="8"/>
        <end position="401"/>
    </location>
</feature>
<dbReference type="GO" id="GO:0045022">
    <property type="term" value="P:early endosome to late endosome transport"/>
    <property type="evidence" value="ECO:0007669"/>
    <property type="project" value="TreeGrafter"/>
</dbReference>
<dbReference type="Proteomes" id="UP000288716">
    <property type="component" value="Unassembled WGS sequence"/>
</dbReference>
<comment type="subcellular location">
    <subcellularLocation>
        <location evidence="2">Cytoplasm</location>
    </subcellularLocation>
    <subcellularLocation>
        <location evidence="1">Endosome</location>
    </subcellularLocation>
</comment>